<evidence type="ECO:0008006" key="3">
    <source>
        <dbReference type="Google" id="ProtNLM"/>
    </source>
</evidence>
<reference evidence="1 2" key="1">
    <citation type="submission" date="2020-04" db="EMBL/GenBank/DDBJ databases">
        <title>Draft genome of Pyxidicoccus fallax type strain.</title>
        <authorList>
            <person name="Whitworth D.E."/>
        </authorList>
    </citation>
    <scope>NUCLEOTIDE SEQUENCE [LARGE SCALE GENOMIC DNA]</scope>
    <source>
        <strain evidence="1 2">DSM 14698</strain>
    </source>
</reference>
<dbReference type="AlphaFoldDB" id="A0A848LLG7"/>
<dbReference type="RefSeq" id="WP_169347788.1">
    <property type="nucleotide sequence ID" value="NZ_JABBJJ010000140.1"/>
</dbReference>
<evidence type="ECO:0000313" key="1">
    <source>
        <dbReference type="EMBL" id="NMO18522.1"/>
    </source>
</evidence>
<proteinExistence type="predicted"/>
<protein>
    <recommendedName>
        <fullName evidence="3">Prolyl 4-hydroxylase alpha subunit Fe(2+) 2OG dioxygenase domain-containing protein</fullName>
    </recommendedName>
</protein>
<gene>
    <name evidence="1" type="ORF">HG543_27200</name>
</gene>
<dbReference type="Proteomes" id="UP000518300">
    <property type="component" value="Unassembled WGS sequence"/>
</dbReference>
<name>A0A848LLG7_9BACT</name>
<keyword evidence="2" id="KW-1185">Reference proteome</keyword>
<dbReference type="Pfam" id="PF22814">
    <property type="entry name" value="WelO5"/>
    <property type="match status" value="1"/>
</dbReference>
<evidence type="ECO:0000313" key="2">
    <source>
        <dbReference type="Proteomes" id="UP000518300"/>
    </source>
</evidence>
<comment type="caution">
    <text evidence="1">The sequence shown here is derived from an EMBL/GenBank/DDBJ whole genome shotgun (WGS) entry which is preliminary data.</text>
</comment>
<dbReference type="Gene3D" id="2.60.120.620">
    <property type="entry name" value="q2cbj1_9rhob like domain"/>
    <property type="match status" value="1"/>
</dbReference>
<accession>A0A848LLG7</accession>
<dbReference type="EMBL" id="JABBJJ010000140">
    <property type="protein sequence ID" value="NMO18522.1"/>
    <property type="molecule type" value="Genomic_DNA"/>
</dbReference>
<organism evidence="1 2">
    <name type="scientific">Pyxidicoccus fallax</name>
    <dbReference type="NCBI Taxonomy" id="394095"/>
    <lineage>
        <taxon>Bacteria</taxon>
        <taxon>Pseudomonadati</taxon>
        <taxon>Myxococcota</taxon>
        <taxon>Myxococcia</taxon>
        <taxon>Myxococcales</taxon>
        <taxon>Cystobacterineae</taxon>
        <taxon>Myxococcaceae</taxon>
        <taxon>Pyxidicoccus</taxon>
    </lineage>
</organism>
<dbReference type="InterPro" id="IPR055091">
    <property type="entry name" value="WelO5-like"/>
</dbReference>
<sequence length="266" mass="30115">MRKLSSTPRRPSWSVFTAQELDQNSWQQLIRNEIPAVVIRDFATPAECSRLIDRAQVIGFESYKNVVPPIDRIGATVFEHNGSDVSGYFQRAEQCRALQGEIFSQSFSPLERLMSRLRQATGAPVQIAADPKHGTYCAGLIRRIENGTLLHIDYAPAEQPEWWVAQVQVQLAWNLYLELDPQNPGRTHVYNREWAPEDEVYKLAGTYGYSRPVVEGAEKYTLRPTMGDVYIFSTRNYHEVDSSGGHRTTVTSAIGTLPDGRIVLWS</sequence>